<dbReference type="GO" id="GO:0016891">
    <property type="term" value="F:RNA endonuclease activity producing 5'-phosphomonoesters, hydrolytic mechanism"/>
    <property type="evidence" value="ECO:0007669"/>
    <property type="project" value="TreeGrafter"/>
</dbReference>
<dbReference type="EMBL" id="DTDR01000101">
    <property type="protein sequence ID" value="HGK63708.1"/>
    <property type="molecule type" value="Genomic_DNA"/>
</dbReference>
<dbReference type="EC" id="3.1.21.7" evidence="6"/>
<comment type="subcellular location">
    <subcellularLocation>
        <location evidence="1 6">Cytoplasm</location>
    </subcellularLocation>
</comment>
<sequence length="217" mass="24871">MINLEILKREQEAIAQKTKLVDLFLKIEIIGACDTAFSSDYGYCCFATFNYSELKLVEEVIIKDKVDFPYLPEFLSYRELKFIIKAYEQIKRKPDIILIDGQGILHPRRAGIATHFGVIVNKPTIGVAKSLLIGEIKGELKKERFAYLPIFLNNEISGYVLRSKEKVKPIYISPGNLITKEKALEIVINCCKKYRLPEPLRYVHIKAVSAKLKNEKC</sequence>
<dbReference type="CDD" id="cd06559">
    <property type="entry name" value="Endonuclease_V"/>
    <property type="match status" value="1"/>
</dbReference>
<keyword evidence="2 6" id="KW-0963">Cytoplasm</keyword>
<dbReference type="GO" id="GO:0006281">
    <property type="term" value="P:DNA repair"/>
    <property type="evidence" value="ECO:0007669"/>
    <property type="project" value="UniProtKB-UniRule"/>
</dbReference>
<dbReference type="PANTHER" id="PTHR28511">
    <property type="entry name" value="ENDONUCLEASE V"/>
    <property type="match status" value="1"/>
</dbReference>
<comment type="catalytic activity">
    <reaction evidence="6">
        <text>Endonucleolytic cleavage at apurinic or apyrimidinic sites to products with a 5'-phosphate.</text>
        <dbReference type="EC" id="3.1.21.7"/>
    </reaction>
</comment>
<keyword evidence="6" id="KW-0460">Magnesium</keyword>
<reference evidence="7" key="1">
    <citation type="journal article" date="2020" name="mSystems">
        <title>Genome- and Community-Level Interaction Insights into Carbon Utilization and Element Cycling Functions of Hydrothermarchaeota in Hydrothermal Sediment.</title>
        <authorList>
            <person name="Zhou Z."/>
            <person name="Liu Y."/>
            <person name="Xu W."/>
            <person name="Pan J."/>
            <person name="Luo Z.H."/>
            <person name="Li M."/>
        </authorList>
    </citation>
    <scope>NUCLEOTIDE SEQUENCE [LARGE SCALE GENOMIC DNA]</scope>
    <source>
        <strain evidence="7">SpSt-697</strain>
    </source>
</reference>
<keyword evidence="6" id="KW-0234">DNA repair</keyword>
<evidence type="ECO:0000256" key="1">
    <source>
        <dbReference type="ARBA" id="ARBA00004496"/>
    </source>
</evidence>
<protein>
    <recommendedName>
        <fullName evidence="6">Endonuclease V</fullName>
        <ecNumber evidence="6">3.1.21.7</ecNumber>
    </recommendedName>
    <alternativeName>
        <fullName evidence="6">Deoxyinosine 3'endonuclease</fullName>
    </alternativeName>
    <alternativeName>
        <fullName evidence="6">Deoxyribonuclease V</fullName>
        <shortName evidence="6">DNase V</shortName>
    </alternativeName>
</protein>
<dbReference type="InterPro" id="IPR007581">
    <property type="entry name" value="Endonuclease-V"/>
</dbReference>
<dbReference type="HAMAP" id="MF_00801">
    <property type="entry name" value="Endonuclease_5"/>
    <property type="match status" value="1"/>
</dbReference>
<evidence type="ECO:0000313" key="7">
    <source>
        <dbReference type="EMBL" id="HGK63708.1"/>
    </source>
</evidence>
<comment type="caution">
    <text evidence="7">The sequence shown here is derived from an EMBL/GenBank/DDBJ whole genome shotgun (WGS) entry which is preliminary data.</text>
</comment>
<dbReference type="GO" id="GO:0000287">
    <property type="term" value="F:magnesium ion binding"/>
    <property type="evidence" value="ECO:0007669"/>
    <property type="project" value="UniProtKB-UniRule"/>
</dbReference>
<evidence type="ECO:0000256" key="6">
    <source>
        <dbReference type="HAMAP-Rule" id="MF_00801"/>
    </source>
</evidence>
<keyword evidence="5 6" id="KW-0378">Hydrolase</keyword>
<dbReference type="PANTHER" id="PTHR28511:SF1">
    <property type="entry name" value="ENDONUCLEASE V"/>
    <property type="match status" value="1"/>
</dbReference>
<keyword evidence="3 6" id="KW-0540">Nuclease</keyword>
<dbReference type="GO" id="GO:0003727">
    <property type="term" value="F:single-stranded RNA binding"/>
    <property type="evidence" value="ECO:0007669"/>
    <property type="project" value="TreeGrafter"/>
</dbReference>
<dbReference type="Gene3D" id="3.30.2170.10">
    <property type="entry name" value="archaeoglobus fulgidus dsm 4304 superfamily"/>
    <property type="match status" value="1"/>
</dbReference>
<comment type="similarity">
    <text evidence="6">Belongs to the endonuclease V family.</text>
</comment>
<dbReference type="Pfam" id="PF04493">
    <property type="entry name" value="Endonuclease_5"/>
    <property type="match status" value="1"/>
</dbReference>
<feature type="site" description="Interaction with target DNA" evidence="6">
    <location>
        <position position="70"/>
    </location>
</feature>
<comment type="cofactor">
    <cofactor evidence="6">
        <name>Mg(2+)</name>
        <dbReference type="ChEBI" id="CHEBI:18420"/>
    </cofactor>
</comment>
<feature type="binding site" evidence="6">
    <location>
        <position position="34"/>
    </location>
    <ligand>
        <name>Mg(2+)</name>
        <dbReference type="ChEBI" id="CHEBI:18420"/>
    </ligand>
</feature>
<evidence type="ECO:0000256" key="4">
    <source>
        <dbReference type="ARBA" id="ARBA00022759"/>
    </source>
</evidence>
<dbReference type="GO" id="GO:0005737">
    <property type="term" value="C:cytoplasm"/>
    <property type="evidence" value="ECO:0007669"/>
    <property type="project" value="UniProtKB-SubCell"/>
</dbReference>
<evidence type="ECO:0000256" key="3">
    <source>
        <dbReference type="ARBA" id="ARBA00022722"/>
    </source>
</evidence>
<keyword evidence="4 6" id="KW-0255">Endonuclease</keyword>
<comment type="function">
    <text evidence="6">DNA repair enzyme involved in the repair of deaminated bases. Selectively cleaves double-stranded DNA at the second phosphodiester bond 3' to a deoxyinosine leaving behind the intact lesion on the nicked DNA.</text>
</comment>
<evidence type="ECO:0000256" key="2">
    <source>
        <dbReference type="ARBA" id="ARBA00022490"/>
    </source>
</evidence>
<evidence type="ECO:0000256" key="5">
    <source>
        <dbReference type="ARBA" id="ARBA00022801"/>
    </source>
</evidence>
<dbReference type="GO" id="GO:0043737">
    <property type="term" value="F:deoxyribonuclease V activity"/>
    <property type="evidence" value="ECO:0007669"/>
    <property type="project" value="UniProtKB-UniRule"/>
</dbReference>
<name>A0A7V4E4E2_UNCW3</name>
<accession>A0A7V4E4E2</accession>
<feature type="binding site" evidence="6">
    <location>
        <position position="100"/>
    </location>
    <ligand>
        <name>Mg(2+)</name>
        <dbReference type="ChEBI" id="CHEBI:18420"/>
    </ligand>
</feature>
<dbReference type="AlphaFoldDB" id="A0A7V4E4E2"/>
<proteinExistence type="inferred from homology"/>
<gene>
    <name evidence="6" type="primary">nfi</name>
    <name evidence="7" type="ORF">ENU74_03860</name>
</gene>
<keyword evidence="6" id="KW-0479">Metal-binding</keyword>
<organism evidence="7">
    <name type="scientific">candidate division WOR-3 bacterium</name>
    <dbReference type="NCBI Taxonomy" id="2052148"/>
    <lineage>
        <taxon>Bacteria</taxon>
        <taxon>Bacteria division WOR-3</taxon>
    </lineage>
</organism>
<keyword evidence="6" id="KW-0227">DNA damage</keyword>